<feature type="transmembrane region" description="Helical" evidence="5">
    <location>
        <begin position="337"/>
        <end position="359"/>
    </location>
</feature>
<evidence type="ECO:0000313" key="8">
    <source>
        <dbReference type="Proteomes" id="UP001219901"/>
    </source>
</evidence>
<sequence length="455" mass="47578">MSRADLNGSSEKPTKQGVYYGWYIVAALFFASFLAIGSRQGFGVFVKTWEEDWGVSTAAISLAAAIGWLANGFSQPLVGYLTDRYGGRPVLIVSLAVMASATIGVAAVSNVFGLIVLYGFVISFASGGISPATTGVVIARWFDRKRGTAMSILIAGGSVGGLIVVPFLSYVLVEYGWRTAWVIVGALALGLGIPLLLLVVRSKPGDMGLHIDGEEPVESENGDVKVAVKPVGPKFVEQWKDALGSKPIWQLSFAYFVCGITTASISVHFVRWAISEDITTGTAALAFGVLSAINAGGVLVVGMLSDRWQRKNLLGAVYLVRGLAFISLIVVPGPQAIWAFAVIGGMSWLATVPLTASLTADVYGVRNLGTLFGLANMSHQLGGAGAVMLFGWAFTRWGSYDVPFAIGALTLLAAGIVSLSIREKRDSVRYSPVPADDVVPTGAAVGAGSGSQGGS</sequence>
<dbReference type="GO" id="GO:0022857">
    <property type="term" value="F:transmembrane transporter activity"/>
    <property type="evidence" value="ECO:0007669"/>
    <property type="project" value="InterPro"/>
</dbReference>
<dbReference type="PANTHER" id="PTHR11360:SF284">
    <property type="entry name" value="EG:103B4.3 PROTEIN-RELATED"/>
    <property type="match status" value="1"/>
</dbReference>
<dbReference type="AlphaFoldDB" id="A0AAJ5ZLH3"/>
<dbReference type="InterPro" id="IPR050327">
    <property type="entry name" value="Proton-linked_MCT"/>
</dbReference>
<dbReference type="InterPro" id="IPR020846">
    <property type="entry name" value="MFS_dom"/>
</dbReference>
<dbReference type="CDD" id="cd17355">
    <property type="entry name" value="MFS_YcxA_like"/>
    <property type="match status" value="1"/>
</dbReference>
<dbReference type="Gene3D" id="1.20.1250.20">
    <property type="entry name" value="MFS general substrate transporter like domains"/>
    <property type="match status" value="2"/>
</dbReference>
<evidence type="ECO:0000313" key="7">
    <source>
        <dbReference type="EMBL" id="WFG40413.1"/>
    </source>
</evidence>
<dbReference type="Pfam" id="PF07690">
    <property type="entry name" value="MFS_1"/>
    <property type="match status" value="1"/>
</dbReference>
<feature type="transmembrane region" description="Helical" evidence="5">
    <location>
        <begin position="371"/>
        <end position="394"/>
    </location>
</feature>
<comment type="subcellular location">
    <subcellularLocation>
        <location evidence="1">Cell membrane</location>
        <topology evidence="1">Multi-pass membrane protein</topology>
    </subcellularLocation>
</comment>
<proteinExistence type="predicted"/>
<keyword evidence="8" id="KW-1185">Reference proteome</keyword>
<feature type="transmembrane region" description="Helical" evidence="5">
    <location>
        <begin position="280"/>
        <end position="301"/>
    </location>
</feature>
<feature type="transmembrane region" description="Helical" evidence="5">
    <location>
        <begin position="115"/>
        <end position="139"/>
    </location>
</feature>
<feature type="transmembrane region" description="Helical" evidence="5">
    <location>
        <begin position="400"/>
        <end position="421"/>
    </location>
</feature>
<evidence type="ECO:0000256" key="1">
    <source>
        <dbReference type="ARBA" id="ARBA00004651"/>
    </source>
</evidence>
<feature type="transmembrane region" description="Helical" evidence="5">
    <location>
        <begin position="90"/>
        <end position="109"/>
    </location>
</feature>
<organism evidence="7 8">
    <name type="scientific">Candidatus Lucifugimonas marina</name>
    <dbReference type="NCBI Taxonomy" id="3038979"/>
    <lineage>
        <taxon>Bacteria</taxon>
        <taxon>Bacillati</taxon>
        <taxon>Chloroflexota</taxon>
        <taxon>Dehalococcoidia</taxon>
        <taxon>SAR202 cluster</taxon>
        <taxon>Candidatus Lucifugimonadales</taxon>
        <taxon>Candidatus Lucifugimonadaceae</taxon>
        <taxon>Candidatus Lucifugimonas</taxon>
    </lineage>
</organism>
<dbReference type="GO" id="GO:0005886">
    <property type="term" value="C:plasma membrane"/>
    <property type="evidence" value="ECO:0007669"/>
    <property type="project" value="UniProtKB-SubCell"/>
</dbReference>
<reference evidence="8" key="2">
    <citation type="submission" date="2023-06" db="EMBL/GenBank/DDBJ databases">
        <title>Pangenomics reveal diversification of enzyme families and niche specialization in globally abundant SAR202 bacteria.</title>
        <authorList>
            <person name="Saw J.H.W."/>
        </authorList>
    </citation>
    <scope>NUCLEOTIDE SEQUENCE [LARGE SCALE GENOMIC DNA]</scope>
    <source>
        <strain evidence="8">JH1073</strain>
    </source>
</reference>
<dbReference type="PROSITE" id="PS50850">
    <property type="entry name" value="MFS"/>
    <property type="match status" value="1"/>
</dbReference>
<feature type="domain" description="Major facilitator superfamily (MFS) profile" evidence="6">
    <location>
        <begin position="24"/>
        <end position="425"/>
    </location>
</feature>
<evidence type="ECO:0000259" key="6">
    <source>
        <dbReference type="PROSITE" id="PS50850"/>
    </source>
</evidence>
<accession>A0AAJ5ZLH3</accession>
<feature type="transmembrane region" description="Helical" evidence="5">
    <location>
        <begin position="313"/>
        <end position="331"/>
    </location>
</feature>
<dbReference type="PANTHER" id="PTHR11360">
    <property type="entry name" value="MONOCARBOXYLATE TRANSPORTER"/>
    <property type="match status" value="1"/>
</dbReference>
<keyword evidence="4 5" id="KW-0472">Membrane</keyword>
<feature type="transmembrane region" description="Helical" evidence="5">
    <location>
        <begin position="179"/>
        <end position="200"/>
    </location>
</feature>
<dbReference type="InterPro" id="IPR011701">
    <property type="entry name" value="MFS"/>
</dbReference>
<keyword evidence="2 5" id="KW-0812">Transmembrane</keyword>
<reference evidence="7 8" key="1">
    <citation type="submission" date="2019-11" db="EMBL/GenBank/DDBJ databases">
        <authorList>
            <person name="Cho J.-C."/>
        </authorList>
    </citation>
    <scope>NUCLEOTIDE SEQUENCE [LARGE SCALE GENOMIC DNA]</scope>
    <source>
        <strain evidence="7 8">JH1073</strain>
    </source>
</reference>
<evidence type="ECO:0000256" key="3">
    <source>
        <dbReference type="ARBA" id="ARBA00022989"/>
    </source>
</evidence>
<dbReference type="Proteomes" id="UP001219901">
    <property type="component" value="Chromosome"/>
</dbReference>
<protein>
    <submittedName>
        <fullName evidence="7">MFS transporter</fullName>
    </submittedName>
</protein>
<keyword evidence="3 5" id="KW-1133">Transmembrane helix</keyword>
<feature type="transmembrane region" description="Helical" evidence="5">
    <location>
        <begin position="151"/>
        <end position="173"/>
    </location>
</feature>
<gene>
    <name evidence="7" type="ORF">GKO48_12625</name>
</gene>
<dbReference type="EMBL" id="CP046147">
    <property type="protein sequence ID" value="WFG40413.1"/>
    <property type="molecule type" value="Genomic_DNA"/>
</dbReference>
<dbReference type="InterPro" id="IPR036259">
    <property type="entry name" value="MFS_trans_sf"/>
</dbReference>
<evidence type="ECO:0000256" key="2">
    <source>
        <dbReference type="ARBA" id="ARBA00022692"/>
    </source>
</evidence>
<name>A0AAJ5ZLH3_9CHLR</name>
<feature type="transmembrane region" description="Helical" evidence="5">
    <location>
        <begin position="253"/>
        <end position="274"/>
    </location>
</feature>
<evidence type="ECO:0000256" key="5">
    <source>
        <dbReference type="SAM" id="Phobius"/>
    </source>
</evidence>
<dbReference type="SUPFAM" id="SSF103473">
    <property type="entry name" value="MFS general substrate transporter"/>
    <property type="match status" value="1"/>
</dbReference>
<feature type="transmembrane region" description="Helical" evidence="5">
    <location>
        <begin position="58"/>
        <end position="78"/>
    </location>
</feature>
<feature type="transmembrane region" description="Helical" evidence="5">
    <location>
        <begin position="20"/>
        <end position="38"/>
    </location>
</feature>
<evidence type="ECO:0000256" key="4">
    <source>
        <dbReference type="ARBA" id="ARBA00023136"/>
    </source>
</evidence>